<dbReference type="PANTHER" id="PTHR32060">
    <property type="entry name" value="TAIL-SPECIFIC PROTEASE"/>
    <property type="match status" value="1"/>
</dbReference>
<evidence type="ECO:0000256" key="4">
    <source>
        <dbReference type="ARBA" id="ARBA00022825"/>
    </source>
</evidence>
<evidence type="ECO:0000313" key="9">
    <source>
        <dbReference type="EMBL" id="MFC3675927.1"/>
    </source>
</evidence>
<evidence type="ECO:0000256" key="1">
    <source>
        <dbReference type="ARBA" id="ARBA00009179"/>
    </source>
</evidence>
<evidence type="ECO:0000256" key="3">
    <source>
        <dbReference type="ARBA" id="ARBA00022801"/>
    </source>
</evidence>
<dbReference type="CDD" id="cd07560">
    <property type="entry name" value="Peptidase_S41_CPP"/>
    <property type="match status" value="1"/>
</dbReference>
<keyword evidence="10" id="KW-1185">Reference proteome</keyword>
<evidence type="ECO:0000259" key="8">
    <source>
        <dbReference type="PROSITE" id="PS50106"/>
    </source>
</evidence>
<evidence type="ECO:0000256" key="2">
    <source>
        <dbReference type="ARBA" id="ARBA00022670"/>
    </source>
</evidence>
<dbReference type="CDD" id="cd06782">
    <property type="entry name" value="cpPDZ_CPP-like"/>
    <property type="match status" value="1"/>
</dbReference>
<keyword evidence="2 5" id="KW-0645">Protease</keyword>
<dbReference type="PROSITE" id="PS50106">
    <property type="entry name" value="PDZ"/>
    <property type="match status" value="1"/>
</dbReference>
<dbReference type="InterPro" id="IPR004447">
    <property type="entry name" value="Peptidase_S41A"/>
</dbReference>
<reference evidence="10" key="1">
    <citation type="journal article" date="2019" name="Int. J. Syst. Evol. Microbiol.">
        <title>The Global Catalogue of Microorganisms (GCM) 10K type strain sequencing project: providing services to taxonomists for standard genome sequencing and annotation.</title>
        <authorList>
            <consortium name="The Broad Institute Genomics Platform"/>
            <consortium name="The Broad Institute Genome Sequencing Center for Infectious Disease"/>
            <person name="Wu L."/>
            <person name="Ma J."/>
        </authorList>
    </citation>
    <scope>NUCLEOTIDE SEQUENCE [LARGE SCALE GENOMIC DNA]</scope>
    <source>
        <strain evidence="10">KCTC 42182</strain>
    </source>
</reference>
<dbReference type="InterPro" id="IPR001478">
    <property type="entry name" value="PDZ"/>
</dbReference>
<evidence type="ECO:0000256" key="6">
    <source>
        <dbReference type="SAM" id="MobiDB-lite"/>
    </source>
</evidence>
<dbReference type="Pfam" id="PF17820">
    <property type="entry name" value="PDZ_6"/>
    <property type="match status" value="1"/>
</dbReference>
<dbReference type="Gene3D" id="3.30.750.44">
    <property type="match status" value="1"/>
</dbReference>
<dbReference type="InterPro" id="IPR036034">
    <property type="entry name" value="PDZ_sf"/>
</dbReference>
<proteinExistence type="inferred from homology"/>
<dbReference type="Proteomes" id="UP001595711">
    <property type="component" value="Unassembled WGS sequence"/>
</dbReference>
<evidence type="ECO:0000256" key="7">
    <source>
        <dbReference type="SAM" id="SignalP"/>
    </source>
</evidence>
<feature type="chain" id="PRO_5046791426" evidence="7">
    <location>
        <begin position="23"/>
        <end position="435"/>
    </location>
</feature>
<comment type="caution">
    <text evidence="9">The sequence shown here is derived from an EMBL/GenBank/DDBJ whole genome shotgun (WGS) entry which is preliminary data.</text>
</comment>
<dbReference type="Gene3D" id="2.30.42.10">
    <property type="match status" value="1"/>
</dbReference>
<sequence>MRNFLLGGVCAFALMGSVALFAAPSKVGTLQDNETYRQLNLFGEIFERVRNDYYKETKDDDLMEAAINGMLASLDPYSVYMPPRSFQEARVQTRGEFGGLGIEVTQENGLVKVVSPIDDTPAQKAGLLPGDLITHLDGAPVMGKPLQEAIEKMRGAPNTSIVLTVRRGVDASAKIFDVKLTRAVIKTQVVRSHREGEFAYVRITSFNEHTTQDMTAAIDKLKTEMGPALKGYIIDLRENPGGLLDQAISVSDAFLNQGEIVSTRSLRPNAEEGQRYNAKRGDIADGKPIAVLVNGGTASASEIVSGALQDHHRAIIVGNTTFGKGLVQTMIPLGEFGGMKITTAGYFTPSGRSIDKVGITPDVEAWNERDHLIAAALKARRELTDKHDTSDETDKAPAADDKAPQAAMPGKDSPDVVLQAALEVLRAPPKPTAKK</sequence>
<feature type="region of interest" description="Disordered" evidence="6">
    <location>
        <begin position="382"/>
        <end position="415"/>
    </location>
</feature>
<dbReference type="InterPro" id="IPR005151">
    <property type="entry name" value="Tail-specific_protease"/>
</dbReference>
<dbReference type="RefSeq" id="WP_379725580.1">
    <property type="nucleotide sequence ID" value="NZ_JBHRYJ010000002.1"/>
</dbReference>
<dbReference type="Pfam" id="PF22694">
    <property type="entry name" value="CtpB_N-like"/>
    <property type="match status" value="1"/>
</dbReference>
<dbReference type="SMART" id="SM00245">
    <property type="entry name" value="TSPc"/>
    <property type="match status" value="1"/>
</dbReference>
<dbReference type="Gene3D" id="3.90.226.10">
    <property type="entry name" value="2-enoyl-CoA Hydratase, Chain A, domain 1"/>
    <property type="match status" value="1"/>
</dbReference>
<feature type="compositionally biased region" description="Basic and acidic residues" evidence="6">
    <location>
        <begin position="382"/>
        <end position="403"/>
    </location>
</feature>
<keyword evidence="4 5" id="KW-0720">Serine protease</keyword>
<keyword evidence="3 5" id="KW-0378">Hydrolase</keyword>
<gene>
    <name evidence="9" type="ORF">ACFOOQ_10265</name>
</gene>
<dbReference type="InterPro" id="IPR029045">
    <property type="entry name" value="ClpP/crotonase-like_dom_sf"/>
</dbReference>
<name>A0ABV7VGJ1_9PROT</name>
<dbReference type="NCBIfam" id="TIGR00225">
    <property type="entry name" value="prc"/>
    <property type="match status" value="1"/>
</dbReference>
<dbReference type="InterPro" id="IPR041489">
    <property type="entry name" value="PDZ_6"/>
</dbReference>
<dbReference type="SMART" id="SM00228">
    <property type="entry name" value="PDZ"/>
    <property type="match status" value="1"/>
</dbReference>
<accession>A0ABV7VGJ1</accession>
<dbReference type="SUPFAM" id="SSF50156">
    <property type="entry name" value="PDZ domain-like"/>
    <property type="match status" value="1"/>
</dbReference>
<dbReference type="SUPFAM" id="SSF52096">
    <property type="entry name" value="ClpP/crotonase"/>
    <property type="match status" value="1"/>
</dbReference>
<protein>
    <submittedName>
        <fullName evidence="9">S41 family peptidase</fullName>
    </submittedName>
</protein>
<keyword evidence="7" id="KW-0732">Signal</keyword>
<dbReference type="EMBL" id="JBHRYJ010000002">
    <property type="protein sequence ID" value="MFC3675927.1"/>
    <property type="molecule type" value="Genomic_DNA"/>
</dbReference>
<evidence type="ECO:0000313" key="10">
    <source>
        <dbReference type="Proteomes" id="UP001595711"/>
    </source>
</evidence>
<dbReference type="InterPro" id="IPR055210">
    <property type="entry name" value="CtpA/B_N"/>
</dbReference>
<evidence type="ECO:0000256" key="5">
    <source>
        <dbReference type="RuleBase" id="RU004404"/>
    </source>
</evidence>
<dbReference type="Pfam" id="PF03572">
    <property type="entry name" value="Peptidase_S41"/>
    <property type="match status" value="1"/>
</dbReference>
<comment type="similarity">
    <text evidence="1 5">Belongs to the peptidase S41A family.</text>
</comment>
<feature type="domain" description="PDZ" evidence="8">
    <location>
        <begin position="98"/>
        <end position="168"/>
    </location>
</feature>
<feature type="signal peptide" evidence="7">
    <location>
        <begin position="1"/>
        <end position="22"/>
    </location>
</feature>
<organism evidence="9 10">
    <name type="scientific">Ferrovibrio xuzhouensis</name>
    <dbReference type="NCBI Taxonomy" id="1576914"/>
    <lineage>
        <taxon>Bacteria</taxon>
        <taxon>Pseudomonadati</taxon>
        <taxon>Pseudomonadota</taxon>
        <taxon>Alphaproteobacteria</taxon>
        <taxon>Rhodospirillales</taxon>
        <taxon>Rhodospirillaceae</taxon>
        <taxon>Ferrovibrio</taxon>
    </lineage>
</organism>
<dbReference type="PANTHER" id="PTHR32060:SF30">
    <property type="entry name" value="CARBOXY-TERMINAL PROCESSING PROTEASE CTPA"/>
    <property type="match status" value="1"/>
</dbReference>